<dbReference type="PANTHER" id="PTHR37482:SF1">
    <property type="entry name" value="OUTER MEMBRANE PROTEIN ASSEMBLY FACTOR BAME"/>
    <property type="match status" value="1"/>
</dbReference>
<name>A0A841LSP5_9HYPH</name>
<accession>A0A841LSP5</accession>
<evidence type="ECO:0000259" key="5">
    <source>
        <dbReference type="Pfam" id="PF04355"/>
    </source>
</evidence>
<keyword evidence="2" id="KW-0472">Membrane</keyword>
<protein>
    <submittedName>
        <fullName evidence="6">Outer membrane protein assembly factor BamE (Lipoprotein component of BamABCDE complex)</fullName>
    </submittedName>
</protein>
<evidence type="ECO:0000256" key="1">
    <source>
        <dbReference type="ARBA" id="ARBA00022729"/>
    </source>
</evidence>
<dbReference type="Pfam" id="PF04355">
    <property type="entry name" value="BamE"/>
    <property type="match status" value="1"/>
</dbReference>
<sequence length="151" mass="16306">MLASTVVLLSAGLAGCNTASTLNPSEILTEGYVLDKEALDSIPVGSSREQVMMAMGTPSSTATFDNEVFYYISQKRYRAAQFMPAKVTDRQILAVYFDKDGKVSQIANYGLQDGKLFDFISRTTPTGGKDQTFLTQIIKGVSQAPTSLPGM</sequence>
<evidence type="ECO:0000256" key="3">
    <source>
        <dbReference type="ARBA" id="ARBA00023237"/>
    </source>
</evidence>
<keyword evidence="7" id="KW-1185">Reference proteome</keyword>
<dbReference type="GO" id="GO:1990063">
    <property type="term" value="C:Bam protein complex"/>
    <property type="evidence" value="ECO:0007669"/>
    <property type="project" value="TreeGrafter"/>
</dbReference>
<keyword evidence="1 4" id="KW-0732">Signal</keyword>
<dbReference type="GO" id="GO:0043165">
    <property type="term" value="P:Gram-negative-bacterium-type cell outer membrane assembly"/>
    <property type="evidence" value="ECO:0007669"/>
    <property type="project" value="TreeGrafter"/>
</dbReference>
<evidence type="ECO:0000256" key="2">
    <source>
        <dbReference type="ARBA" id="ARBA00023136"/>
    </source>
</evidence>
<dbReference type="InterPro" id="IPR037873">
    <property type="entry name" value="BamE-like"/>
</dbReference>
<keyword evidence="6" id="KW-0449">Lipoprotein</keyword>
<proteinExistence type="predicted"/>
<comment type="caution">
    <text evidence="6">The sequence shown here is derived from an EMBL/GenBank/DDBJ whole genome shotgun (WGS) entry which is preliminary data.</text>
</comment>
<dbReference type="PANTHER" id="PTHR37482">
    <property type="entry name" value="OUTER MEMBRANE PROTEIN ASSEMBLY FACTOR BAME"/>
    <property type="match status" value="1"/>
</dbReference>
<evidence type="ECO:0000313" key="7">
    <source>
        <dbReference type="Proteomes" id="UP000555393"/>
    </source>
</evidence>
<keyword evidence="3" id="KW-0998">Cell outer membrane</keyword>
<dbReference type="Proteomes" id="UP000555393">
    <property type="component" value="Unassembled WGS sequence"/>
</dbReference>
<dbReference type="AlphaFoldDB" id="A0A841LSP5"/>
<feature type="signal peptide" evidence="4">
    <location>
        <begin position="1"/>
        <end position="19"/>
    </location>
</feature>
<dbReference type="InterPro" id="IPR026592">
    <property type="entry name" value="BamE"/>
</dbReference>
<organism evidence="6 7">
    <name type="scientific">Paenochrobactrum gallinarii</name>
    <dbReference type="NCBI Taxonomy" id="643673"/>
    <lineage>
        <taxon>Bacteria</taxon>
        <taxon>Pseudomonadati</taxon>
        <taxon>Pseudomonadota</taxon>
        <taxon>Alphaproteobacteria</taxon>
        <taxon>Hyphomicrobiales</taxon>
        <taxon>Brucellaceae</taxon>
        <taxon>Paenochrobactrum</taxon>
    </lineage>
</organism>
<dbReference type="EMBL" id="JACIIU010000001">
    <property type="protein sequence ID" value="MBB6259572.1"/>
    <property type="molecule type" value="Genomic_DNA"/>
</dbReference>
<dbReference type="GO" id="GO:0030674">
    <property type="term" value="F:protein-macromolecule adaptor activity"/>
    <property type="evidence" value="ECO:0007669"/>
    <property type="project" value="TreeGrafter"/>
</dbReference>
<feature type="chain" id="PRO_5032620589" evidence="4">
    <location>
        <begin position="20"/>
        <end position="151"/>
    </location>
</feature>
<dbReference type="Gene3D" id="3.30.1450.10">
    <property type="match status" value="1"/>
</dbReference>
<dbReference type="GO" id="GO:0051205">
    <property type="term" value="P:protein insertion into membrane"/>
    <property type="evidence" value="ECO:0007669"/>
    <property type="project" value="TreeGrafter"/>
</dbReference>
<gene>
    <name evidence="6" type="ORF">FHS77_000080</name>
</gene>
<dbReference type="InterPro" id="IPR007450">
    <property type="entry name" value="BamE_dom"/>
</dbReference>
<evidence type="ECO:0000256" key="4">
    <source>
        <dbReference type="SAM" id="SignalP"/>
    </source>
</evidence>
<evidence type="ECO:0000313" key="6">
    <source>
        <dbReference type="EMBL" id="MBB6259572.1"/>
    </source>
</evidence>
<reference evidence="6 7" key="1">
    <citation type="submission" date="2020-08" db="EMBL/GenBank/DDBJ databases">
        <title>Genomic Encyclopedia of Type Strains, Phase IV (KMG-IV): sequencing the most valuable type-strain genomes for metagenomic binning, comparative biology and taxonomic classification.</title>
        <authorList>
            <person name="Goeker M."/>
        </authorList>
    </citation>
    <scope>NUCLEOTIDE SEQUENCE [LARGE SCALE GENOMIC DNA]</scope>
    <source>
        <strain evidence="6 7">DSM 22336</strain>
    </source>
</reference>
<feature type="domain" description="Outer membrane protein assembly factor BamE" evidence="5">
    <location>
        <begin position="31"/>
        <end position="106"/>
    </location>
</feature>